<evidence type="ECO:0000256" key="5">
    <source>
        <dbReference type="ARBA" id="ARBA00023136"/>
    </source>
</evidence>
<evidence type="ECO:0000313" key="7">
    <source>
        <dbReference type="EMBL" id="KAK7404471.1"/>
    </source>
</evidence>
<dbReference type="Pfam" id="PF04819">
    <property type="entry name" value="DUF716"/>
    <property type="match status" value="1"/>
</dbReference>
<proteinExistence type="inferred from homology"/>
<dbReference type="PANTHER" id="PTHR46285:SF13">
    <property type="entry name" value="OS02G0167775 PROTEIN"/>
    <property type="match status" value="1"/>
</dbReference>
<comment type="subcellular location">
    <subcellularLocation>
        <location evidence="1">Membrane</location>
        <topology evidence="1">Multi-pass membrane protein</topology>
    </subcellularLocation>
</comment>
<evidence type="ECO:0000256" key="3">
    <source>
        <dbReference type="ARBA" id="ARBA00022692"/>
    </source>
</evidence>
<evidence type="ECO:0000256" key="2">
    <source>
        <dbReference type="ARBA" id="ARBA00006948"/>
    </source>
</evidence>
<sequence>MHHALSQMLGLITFIYHIKHFISCMHLICFGFIYLNEGIELKNDCLLKRKQLSFMGSFVGHTVQGSALALLGLWHTINTIRSYLVKGPANFTVRFWYQFNTPQSRLKHLELVSILSFSILAIFMQLLDFPHFHYAFKLDNFEHATMFIHLALFAGFSLSTELTDSLDLFSGFVGILASSVFSQELFLLHFHSTDHVGLEGHYHWLLQLIVLVSLVAALAATIFPNNFNAALVLSISVIFQGCWFINMGFMLWVPTFVPEGCVMNLSKASGHEILGAVTCGSKEADFRARGLANLQFSWILSAILILSGIICLKLARKCTITTSRLEYERIQTKGADSALANESFKQAR</sequence>
<feature type="transmembrane region" description="Helical" evidence="6">
    <location>
        <begin position="54"/>
        <end position="74"/>
    </location>
</feature>
<evidence type="ECO:0000256" key="4">
    <source>
        <dbReference type="ARBA" id="ARBA00022989"/>
    </source>
</evidence>
<keyword evidence="8" id="KW-1185">Reference proteome</keyword>
<dbReference type="PANTHER" id="PTHR46285">
    <property type="entry name" value="PROTEINASE INHIBITOR I4, SERPIN (DUF716)-RELATED"/>
    <property type="match status" value="1"/>
</dbReference>
<comment type="similarity">
    <text evidence="2">Belongs to the TMEM45 family.</text>
</comment>
<evidence type="ECO:0000256" key="1">
    <source>
        <dbReference type="ARBA" id="ARBA00004141"/>
    </source>
</evidence>
<comment type="caution">
    <text evidence="7">The sequence shown here is derived from an EMBL/GenBank/DDBJ whole genome shotgun (WGS) entry which is preliminary data.</text>
</comment>
<feature type="transmembrane region" description="Helical" evidence="6">
    <location>
        <begin position="144"/>
        <end position="162"/>
    </location>
</feature>
<dbReference type="EMBL" id="JAYMYS010000002">
    <property type="protein sequence ID" value="KAK7404471.1"/>
    <property type="molecule type" value="Genomic_DNA"/>
</dbReference>
<name>A0AAN9SR05_PSOTE</name>
<evidence type="ECO:0000313" key="8">
    <source>
        <dbReference type="Proteomes" id="UP001386955"/>
    </source>
</evidence>
<feature type="transmembrane region" description="Helical" evidence="6">
    <location>
        <begin position="296"/>
        <end position="315"/>
    </location>
</feature>
<keyword evidence="5 6" id="KW-0472">Membrane</keyword>
<feature type="transmembrane region" description="Helical" evidence="6">
    <location>
        <begin position="12"/>
        <end position="34"/>
    </location>
</feature>
<accession>A0AAN9SR05</accession>
<dbReference type="GO" id="GO:0016020">
    <property type="term" value="C:membrane"/>
    <property type="evidence" value="ECO:0007669"/>
    <property type="project" value="UniProtKB-SubCell"/>
</dbReference>
<feature type="transmembrane region" description="Helical" evidence="6">
    <location>
        <begin position="202"/>
        <end position="223"/>
    </location>
</feature>
<dbReference type="Proteomes" id="UP001386955">
    <property type="component" value="Unassembled WGS sequence"/>
</dbReference>
<evidence type="ECO:0008006" key="9">
    <source>
        <dbReference type="Google" id="ProtNLM"/>
    </source>
</evidence>
<evidence type="ECO:0000256" key="6">
    <source>
        <dbReference type="SAM" id="Phobius"/>
    </source>
</evidence>
<feature type="transmembrane region" description="Helical" evidence="6">
    <location>
        <begin position="230"/>
        <end position="253"/>
    </location>
</feature>
<gene>
    <name evidence="7" type="ORF">VNO78_05389</name>
</gene>
<reference evidence="7 8" key="1">
    <citation type="submission" date="2024-01" db="EMBL/GenBank/DDBJ databases">
        <title>The genomes of 5 underutilized Papilionoideae crops provide insights into root nodulation and disease resistanc.</title>
        <authorList>
            <person name="Jiang F."/>
        </authorList>
    </citation>
    <scope>NUCLEOTIDE SEQUENCE [LARGE SCALE GENOMIC DNA]</scope>
    <source>
        <strain evidence="7">DUOXIRENSHENG_FW03</strain>
        <tissue evidence="7">Leaves</tissue>
    </source>
</reference>
<feature type="transmembrane region" description="Helical" evidence="6">
    <location>
        <begin position="169"/>
        <end position="190"/>
    </location>
</feature>
<keyword evidence="4 6" id="KW-1133">Transmembrane helix</keyword>
<protein>
    <recommendedName>
        <fullName evidence="9">Transmembrane protein 45B</fullName>
    </recommendedName>
</protein>
<feature type="transmembrane region" description="Helical" evidence="6">
    <location>
        <begin position="111"/>
        <end position="132"/>
    </location>
</feature>
<keyword evidence="3 6" id="KW-0812">Transmembrane</keyword>
<organism evidence="7 8">
    <name type="scientific">Psophocarpus tetragonolobus</name>
    <name type="common">Winged bean</name>
    <name type="synonym">Dolichos tetragonolobus</name>
    <dbReference type="NCBI Taxonomy" id="3891"/>
    <lineage>
        <taxon>Eukaryota</taxon>
        <taxon>Viridiplantae</taxon>
        <taxon>Streptophyta</taxon>
        <taxon>Embryophyta</taxon>
        <taxon>Tracheophyta</taxon>
        <taxon>Spermatophyta</taxon>
        <taxon>Magnoliopsida</taxon>
        <taxon>eudicotyledons</taxon>
        <taxon>Gunneridae</taxon>
        <taxon>Pentapetalae</taxon>
        <taxon>rosids</taxon>
        <taxon>fabids</taxon>
        <taxon>Fabales</taxon>
        <taxon>Fabaceae</taxon>
        <taxon>Papilionoideae</taxon>
        <taxon>50 kb inversion clade</taxon>
        <taxon>NPAAA clade</taxon>
        <taxon>indigoferoid/millettioid clade</taxon>
        <taxon>Phaseoleae</taxon>
        <taxon>Psophocarpus</taxon>
    </lineage>
</organism>
<dbReference type="AlphaFoldDB" id="A0AAN9SR05"/>
<dbReference type="InterPro" id="IPR006904">
    <property type="entry name" value="DUF716"/>
</dbReference>